<proteinExistence type="predicted"/>
<organism evidence="2 3">
    <name type="scientific">Citrus x changshan-huyou</name>
    <dbReference type="NCBI Taxonomy" id="2935761"/>
    <lineage>
        <taxon>Eukaryota</taxon>
        <taxon>Viridiplantae</taxon>
        <taxon>Streptophyta</taxon>
        <taxon>Embryophyta</taxon>
        <taxon>Tracheophyta</taxon>
        <taxon>Spermatophyta</taxon>
        <taxon>Magnoliopsida</taxon>
        <taxon>eudicotyledons</taxon>
        <taxon>Gunneridae</taxon>
        <taxon>Pentapetalae</taxon>
        <taxon>rosids</taxon>
        <taxon>malvids</taxon>
        <taxon>Sapindales</taxon>
        <taxon>Rutaceae</taxon>
        <taxon>Aurantioideae</taxon>
        <taxon>Citrus</taxon>
    </lineage>
</organism>
<keyword evidence="3" id="KW-1185">Reference proteome</keyword>
<name>A0AAP0M2R9_9ROSI</name>
<protein>
    <submittedName>
        <fullName evidence="2">Uncharacterized protein</fullName>
    </submittedName>
</protein>
<dbReference type="Proteomes" id="UP001428341">
    <property type="component" value="Unassembled WGS sequence"/>
</dbReference>
<feature type="compositionally biased region" description="Basic and acidic residues" evidence="1">
    <location>
        <begin position="67"/>
        <end position="86"/>
    </location>
</feature>
<evidence type="ECO:0000256" key="1">
    <source>
        <dbReference type="SAM" id="MobiDB-lite"/>
    </source>
</evidence>
<reference evidence="2 3" key="1">
    <citation type="submission" date="2024-05" db="EMBL/GenBank/DDBJ databases">
        <title>Haplotype-resolved chromosome-level genome assembly of Huyou (Citrus changshanensis).</title>
        <authorList>
            <person name="Miao C."/>
            <person name="Chen W."/>
            <person name="Wu Y."/>
            <person name="Wang L."/>
            <person name="Zhao S."/>
            <person name="Grierson D."/>
            <person name="Xu C."/>
            <person name="Chen K."/>
        </authorList>
    </citation>
    <scope>NUCLEOTIDE SEQUENCE [LARGE SCALE GENOMIC DNA]</scope>
    <source>
        <strain evidence="2">01-14</strain>
        <tissue evidence="2">Leaf</tissue>
    </source>
</reference>
<feature type="region of interest" description="Disordered" evidence="1">
    <location>
        <begin position="52"/>
        <end position="86"/>
    </location>
</feature>
<dbReference type="AlphaFoldDB" id="A0AAP0M2R9"/>
<comment type="caution">
    <text evidence="2">The sequence shown here is derived from an EMBL/GenBank/DDBJ whole genome shotgun (WGS) entry which is preliminary data.</text>
</comment>
<accession>A0AAP0M2R9</accession>
<dbReference type="EMBL" id="JBCGBO010000006">
    <property type="protein sequence ID" value="KAK9193492.1"/>
    <property type="molecule type" value="Genomic_DNA"/>
</dbReference>
<evidence type="ECO:0000313" key="2">
    <source>
        <dbReference type="EMBL" id="KAK9193492.1"/>
    </source>
</evidence>
<sequence length="193" mass="21893">MSSLYRERHYGYGGCEGQMDDVQVENLIVEVEGKLESARDNAKTADSCDRFKRAPENQSDSLAVHSHPGDKINHKDGETIPVEDLGRVDDSGHEKIVEDQVQEEPHTACCVGEEYVVDILVNLSKGNIPDSEKLNEESSHCSKNFTFASEKRRRLHWTAEEEEMLKVWIRGHCYCLLSIQIAVLLFSNNVLQF</sequence>
<evidence type="ECO:0000313" key="3">
    <source>
        <dbReference type="Proteomes" id="UP001428341"/>
    </source>
</evidence>
<gene>
    <name evidence="2" type="ORF">WN944_004189</name>
</gene>